<dbReference type="Proteomes" id="UP000648352">
    <property type="component" value="Unassembled WGS sequence"/>
</dbReference>
<comment type="caution">
    <text evidence="1">The sequence shown here is derived from an EMBL/GenBank/DDBJ whole genome shotgun (WGS) entry which is preliminary data.</text>
</comment>
<dbReference type="Gene3D" id="3.30.70.2970">
    <property type="entry name" value="Protein of unknown function (DUF541), domain 2"/>
    <property type="match status" value="1"/>
</dbReference>
<keyword evidence="2" id="KW-1185">Reference proteome</keyword>
<dbReference type="Pfam" id="PF04402">
    <property type="entry name" value="SIMPL"/>
    <property type="match status" value="1"/>
</dbReference>
<dbReference type="PANTHER" id="PTHR34387:SF2">
    <property type="entry name" value="SLR1258 PROTEIN"/>
    <property type="match status" value="1"/>
</dbReference>
<dbReference type="InterPro" id="IPR052022">
    <property type="entry name" value="26kDa_periplasmic_antigen"/>
</dbReference>
<dbReference type="EMBL" id="JACSQP010000002">
    <property type="protein sequence ID" value="MBD7956693.1"/>
    <property type="molecule type" value="Genomic_DNA"/>
</dbReference>
<evidence type="ECO:0000313" key="1">
    <source>
        <dbReference type="EMBL" id="MBD7956693.1"/>
    </source>
</evidence>
<protein>
    <submittedName>
        <fullName evidence="1">SIMPL domain-containing protein</fullName>
    </submittedName>
</protein>
<dbReference type="PANTHER" id="PTHR34387">
    <property type="entry name" value="SLR1258 PROTEIN"/>
    <property type="match status" value="1"/>
</dbReference>
<reference evidence="1 2" key="1">
    <citation type="submission" date="2020-08" db="EMBL/GenBank/DDBJ databases">
        <title>A Genomic Blueprint of the Chicken Gut Microbiome.</title>
        <authorList>
            <person name="Gilroy R."/>
            <person name="Ravi A."/>
            <person name="Getino M."/>
            <person name="Pursley I."/>
            <person name="Horton D.L."/>
            <person name="Alikhan N.-F."/>
            <person name="Baker D."/>
            <person name="Gharbi K."/>
            <person name="Hall N."/>
            <person name="Watson M."/>
            <person name="Adriaenssens E.M."/>
            <person name="Foster-Nyarko E."/>
            <person name="Jarju S."/>
            <person name="Secka A."/>
            <person name="Antonio M."/>
            <person name="Oren A."/>
            <person name="Chaudhuri R."/>
            <person name="La Ragione R.M."/>
            <person name="Hildebrand F."/>
            <person name="Pallen M.J."/>
        </authorList>
    </citation>
    <scope>NUCLEOTIDE SEQUENCE [LARGE SCALE GENOMIC DNA]</scope>
    <source>
        <strain evidence="1 2">Sa4CUA7</strain>
    </source>
</reference>
<proteinExistence type="predicted"/>
<gene>
    <name evidence="1" type="ORF">H9651_03490</name>
</gene>
<dbReference type="RefSeq" id="WP_191717716.1">
    <property type="nucleotide sequence ID" value="NZ_JACSQP010000002.1"/>
</dbReference>
<dbReference type="InterPro" id="IPR007497">
    <property type="entry name" value="SIMPL/DUF541"/>
</dbReference>
<evidence type="ECO:0000313" key="2">
    <source>
        <dbReference type="Proteomes" id="UP000648352"/>
    </source>
</evidence>
<accession>A0ABR8RZQ7</accession>
<dbReference type="Gene3D" id="3.30.110.170">
    <property type="entry name" value="Protein of unknown function (DUF541), domain 1"/>
    <property type="match status" value="1"/>
</dbReference>
<organism evidence="1 2">
    <name type="scientific">Microbacterium pullorum</name>
    <dbReference type="NCBI Taxonomy" id="2762236"/>
    <lineage>
        <taxon>Bacteria</taxon>
        <taxon>Bacillati</taxon>
        <taxon>Actinomycetota</taxon>
        <taxon>Actinomycetes</taxon>
        <taxon>Micrococcales</taxon>
        <taxon>Microbacteriaceae</taxon>
        <taxon>Microbacterium</taxon>
    </lineage>
</organism>
<name>A0ABR8RZQ7_9MICO</name>
<sequence>MSEVIITVRGEHERRVTPEQALVTLSVTTEGPDRPEVVERIAVLADPVSSDLAARVGAGVVEWSSKRVSVWSERPWSDGRRLAPVHHATVDLSATFDDIAALSSWVADAAERDGVQIGDVQWHLTPATRVAVEREVASEAVGIAVERATAYATALGLAAVTPLEIADVGLLVPRPDPSQPAGMMPAAFMADSGAPGLQFQPDDIVVSAAVEARFSAR</sequence>